<dbReference type="Proteomes" id="UP001365846">
    <property type="component" value="Unassembled WGS sequence"/>
</dbReference>
<dbReference type="Pfam" id="PF04299">
    <property type="entry name" value="FMN_bind_2"/>
    <property type="match status" value="1"/>
</dbReference>
<proteinExistence type="predicted"/>
<keyword evidence="2" id="KW-1185">Reference proteome</keyword>
<evidence type="ECO:0000313" key="2">
    <source>
        <dbReference type="Proteomes" id="UP001365846"/>
    </source>
</evidence>
<dbReference type="Gene3D" id="2.30.110.10">
    <property type="entry name" value="Electron Transport, Fmn-binding Protein, Chain A"/>
    <property type="match status" value="1"/>
</dbReference>
<dbReference type="SUPFAM" id="SSF50475">
    <property type="entry name" value="FMN-binding split barrel"/>
    <property type="match status" value="1"/>
</dbReference>
<dbReference type="RefSeq" id="WP_340354988.1">
    <property type="nucleotide sequence ID" value="NZ_JBBKZU010000001.1"/>
</dbReference>
<gene>
    <name evidence="1" type="ORF">WKW77_01130</name>
</gene>
<dbReference type="InterPro" id="IPR007396">
    <property type="entry name" value="TR_PAI2-type"/>
</dbReference>
<dbReference type="PANTHER" id="PTHR35802:SF1">
    <property type="entry name" value="PROTEASE SYNTHASE AND SPORULATION PROTEIN PAI 2"/>
    <property type="match status" value="1"/>
</dbReference>
<comment type="caution">
    <text evidence="1">The sequence shown here is derived from an EMBL/GenBank/DDBJ whole genome shotgun (WGS) entry which is preliminary data.</text>
</comment>
<name>A0ABU8V7R3_9BURK</name>
<sequence length="215" mass="24226">MYMPPQFNSTDREVAMELMRSHPFASLVSTDDEGVPFITHLPLVLDDRGEGGWSLLGHCAKPNPHWRYLQARPKAVASFLGPHAYLSPSVYPDLARVPTWNYLAVHCTVEARLIETPDDKDALLKRLIAQHEPAYAQQWRDLGGEFQHKMLGGIVGFELRVTALQCKIKLNQHRKESHLAMHARYCEGSPDERALAGWMERLGMQVADSAQIGES</sequence>
<dbReference type="PANTHER" id="PTHR35802">
    <property type="entry name" value="PROTEASE SYNTHASE AND SPORULATION PROTEIN PAI 2"/>
    <property type="match status" value="1"/>
</dbReference>
<dbReference type="InterPro" id="IPR012349">
    <property type="entry name" value="Split_barrel_FMN-bd"/>
</dbReference>
<evidence type="ECO:0000313" key="1">
    <source>
        <dbReference type="EMBL" id="MEJ8809651.1"/>
    </source>
</evidence>
<organism evidence="1 2">
    <name type="scientific">Variovorax ureilyticus</name>
    <dbReference type="NCBI Taxonomy" id="1836198"/>
    <lineage>
        <taxon>Bacteria</taxon>
        <taxon>Pseudomonadati</taxon>
        <taxon>Pseudomonadota</taxon>
        <taxon>Betaproteobacteria</taxon>
        <taxon>Burkholderiales</taxon>
        <taxon>Comamonadaceae</taxon>
        <taxon>Variovorax</taxon>
    </lineage>
</organism>
<dbReference type="EMBL" id="JBBKZU010000001">
    <property type="protein sequence ID" value="MEJ8809651.1"/>
    <property type="molecule type" value="Genomic_DNA"/>
</dbReference>
<accession>A0ABU8V7R3</accession>
<reference evidence="1 2" key="1">
    <citation type="submission" date="2024-03" db="EMBL/GenBank/DDBJ databases">
        <title>Novel species of the genus Variovorax.</title>
        <authorList>
            <person name="Liu Q."/>
            <person name="Xin Y.-H."/>
        </authorList>
    </citation>
    <scope>NUCLEOTIDE SEQUENCE [LARGE SCALE GENOMIC DNA]</scope>
    <source>
        <strain evidence="1 2">KACC 18899</strain>
    </source>
</reference>
<protein>
    <submittedName>
        <fullName evidence="1">FMN-binding negative transcriptional regulator</fullName>
    </submittedName>
</protein>
<dbReference type="PIRSF" id="PIRSF010372">
    <property type="entry name" value="PaiB"/>
    <property type="match status" value="1"/>
</dbReference>